<proteinExistence type="predicted"/>
<evidence type="ECO:0000256" key="2">
    <source>
        <dbReference type="ARBA" id="ARBA00034247"/>
    </source>
</evidence>
<dbReference type="InterPro" id="IPR029787">
    <property type="entry name" value="Nucleotide_cyclase"/>
</dbReference>
<accession>A0A9W6G3K4</accession>
<dbReference type="Pfam" id="PF00990">
    <property type="entry name" value="GGDEF"/>
    <property type="match status" value="1"/>
</dbReference>
<dbReference type="InterPro" id="IPR000160">
    <property type="entry name" value="GGDEF_dom"/>
</dbReference>
<dbReference type="AlphaFoldDB" id="A0A9W6G3K4"/>
<dbReference type="EMBL" id="BSDS01000002">
    <property type="protein sequence ID" value="GLI39772.1"/>
    <property type="molecule type" value="Genomic_DNA"/>
</dbReference>
<keyword evidence="5" id="KW-1185">Reference proteome</keyword>
<feature type="domain" description="GGDEF" evidence="3">
    <location>
        <begin position="216"/>
        <end position="350"/>
    </location>
</feature>
<dbReference type="RefSeq" id="WP_214184607.1">
    <property type="nucleotide sequence ID" value="NZ_BSDS01000002.1"/>
</dbReference>
<evidence type="ECO:0000313" key="5">
    <source>
        <dbReference type="Proteomes" id="UP001144352"/>
    </source>
</evidence>
<dbReference type="NCBIfam" id="TIGR00254">
    <property type="entry name" value="GGDEF"/>
    <property type="match status" value="1"/>
</dbReference>
<dbReference type="InterPro" id="IPR043128">
    <property type="entry name" value="Rev_trsase/Diguanyl_cyclase"/>
</dbReference>
<dbReference type="GO" id="GO:0043709">
    <property type="term" value="P:cell adhesion involved in single-species biofilm formation"/>
    <property type="evidence" value="ECO:0007669"/>
    <property type="project" value="TreeGrafter"/>
</dbReference>
<dbReference type="PANTHER" id="PTHR45138">
    <property type="entry name" value="REGULATORY COMPONENTS OF SENSORY TRANSDUCTION SYSTEM"/>
    <property type="match status" value="1"/>
</dbReference>
<dbReference type="CDD" id="cd01949">
    <property type="entry name" value="GGDEF"/>
    <property type="match status" value="1"/>
</dbReference>
<dbReference type="Proteomes" id="UP001144352">
    <property type="component" value="Unassembled WGS sequence"/>
</dbReference>
<dbReference type="EC" id="2.7.7.65" evidence="1"/>
<dbReference type="SUPFAM" id="SSF55073">
    <property type="entry name" value="Nucleotide cyclase"/>
    <property type="match status" value="1"/>
</dbReference>
<evidence type="ECO:0000259" key="3">
    <source>
        <dbReference type="PROSITE" id="PS50887"/>
    </source>
</evidence>
<organism evidence="4 5">
    <name type="scientific">Geobacter hydrogenophilus</name>
    <dbReference type="NCBI Taxonomy" id="40983"/>
    <lineage>
        <taxon>Bacteria</taxon>
        <taxon>Pseudomonadati</taxon>
        <taxon>Thermodesulfobacteriota</taxon>
        <taxon>Desulfuromonadia</taxon>
        <taxon>Geobacterales</taxon>
        <taxon>Geobacteraceae</taxon>
        <taxon>Geobacter</taxon>
    </lineage>
</organism>
<comment type="caution">
    <text evidence="4">The sequence shown here is derived from an EMBL/GenBank/DDBJ whole genome shotgun (WGS) entry which is preliminary data.</text>
</comment>
<comment type="catalytic activity">
    <reaction evidence="2">
        <text>2 GTP = 3',3'-c-di-GMP + 2 diphosphate</text>
        <dbReference type="Rhea" id="RHEA:24898"/>
        <dbReference type="ChEBI" id="CHEBI:33019"/>
        <dbReference type="ChEBI" id="CHEBI:37565"/>
        <dbReference type="ChEBI" id="CHEBI:58805"/>
        <dbReference type="EC" id="2.7.7.65"/>
    </reaction>
</comment>
<dbReference type="GO" id="GO:0005886">
    <property type="term" value="C:plasma membrane"/>
    <property type="evidence" value="ECO:0007669"/>
    <property type="project" value="TreeGrafter"/>
</dbReference>
<dbReference type="GO" id="GO:0052621">
    <property type="term" value="F:diguanylate cyclase activity"/>
    <property type="evidence" value="ECO:0007669"/>
    <property type="project" value="UniProtKB-EC"/>
</dbReference>
<reference evidence="4" key="1">
    <citation type="submission" date="2022-12" db="EMBL/GenBank/DDBJ databases">
        <title>Reference genome sequencing for broad-spectrum identification of bacterial and archaeal isolates by mass spectrometry.</title>
        <authorList>
            <person name="Sekiguchi Y."/>
            <person name="Tourlousse D.M."/>
        </authorList>
    </citation>
    <scope>NUCLEOTIDE SEQUENCE</scope>
    <source>
        <strain evidence="4">H2</strain>
    </source>
</reference>
<evidence type="ECO:0000256" key="1">
    <source>
        <dbReference type="ARBA" id="ARBA00012528"/>
    </source>
</evidence>
<dbReference type="SMART" id="SM00267">
    <property type="entry name" value="GGDEF"/>
    <property type="match status" value="1"/>
</dbReference>
<dbReference type="FunFam" id="3.30.70.270:FF:000001">
    <property type="entry name" value="Diguanylate cyclase domain protein"/>
    <property type="match status" value="1"/>
</dbReference>
<dbReference type="Gene3D" id="3.30.70.270">
    <property type="match status" value="1"/>
</dbReference>
<protein>
    <recommendedName>
        <fullName evidence="1">diguanylate cyclase</fullName>
        <ecNumber evidence="1">2.7.7.65</ecNumber>
    </recommendedName>
</protein>
<dbReference type="GO" id="GO:1902201">
    <property type="term" value="P:negative regulation of bacterial-type flagellum-dependent cell motility"/>
    <property type="evidence" value="ECO:0007669"/>
    <property type="project" value="TreeGrafter"/>
</dbReference>
<gene>
    <name evidence="4" type="ORF">GHYDROH2_32730</name>
</gene>
<evidence type="ECO:0000313" key="4">
    <source>
        <dbReference type="EMBL" id="GLI39772.1"/>
    </source>
</evidence>
<sequence>MLQSNIMAGISAVKPGRITRAPYARHELKSTISWCDESPAAMKRRVAELLLVAEFGAVVGSLLDPREVCEAASSWLSETLGWQLLSVCCHDYSSGAIGRGRDGRGRCLSKKRLNGATSPVFVDPAQKGLSDAADVYAIPFPDGSGTLSLSRQSIAECQYSDEFVNGIGENFARSLAAARECDRLKNLSMRDHLTGLYNRRVFEAMLEVEARKRTTKPFSLLLIDLDDFKRVNDTFGHGAGDQVLVAIAKMLRLSFRKSDVVSRYGGEEFAVLLPDTSQECARVVAERFRQNVASLSLPLNSEKIMPTVSVGIASVTLRLGIEVADVIEEADRVLYQAKVSGKNRVCSSLLGEHA</sequence>
<name>A0A9W6G3K4_9BACT</name>
<dbReference type="InterPro" id="IPR050469">
    <property type="entry name" value="Diguanylate_Cyclase"/>
</dbReference>
<dbReference type="PANTHER" id="PTHR45138:SF9">
    <property type="entry name" value="DIGUANYLATE CYCLASE DGCM-RELATED"/>
    <property type="match status" value="1"/>
</dbReference>
<dbReference type="PROSITE" id="PS50887">
    <property type="entry name" value="GGDEF"/>
    <property type="match status" value="1"/>
</dbReference>